<evidence type="ECO:0000256" key="3">
    <source>
        <dbReference type="ARBA" id="ARBA00022692"/>
    </source>
</evidence>
<dbReference type="PANTHER" id="PTHR12483:SF27">
    <property type="entry name" value="COPPER TRANSPORT PROTEIN CTR1"/>
    <property type="match status" value="1"/>
</dbReference>
<evidence type="ECO:0000313" key="8">
    <source>
        <dbReference type="EMBL" id="QDZ22850.1"/>
    </source>
</evidence>
<reference evidence="8 9" key="1">
    <citation type="submission" date="2018-07" db="EMBL/GenBank/DDBJ databases">
        <title>The complete nuclear genome of the prasinophyte Chloropicon primus (CCMP1205).</title>
        <authorList>
            <person name="Pombert J.-F."/>
            <person name="Otis C."/>
            <person name="Turmel M."/>
            <person name="Lemieux C."/>
        </authorList>
    </citation>
    <scope>NUCLEOTIDE SEQUENCE [LARGE SCALE GENOMIC DNA]</scope>
    <source>
        <strain evidence="8 9">CCMP1205</strain>
    </source>
</reference>
<name>A0A5B8MTT2_9CHLO</name>
<gene>
    <name evidence="8" type="ORF">A3770_09p53680</name>
</gene>
<keyword evidence="3 7" id="KW-0812">Transmembrane</keyword>
<organism evidence="8 9">
    <name type="scientific">Chloropicon primus</name>
    <dbReference type="NCBI Taxonomy" id="1764295"/>
    <lineage>
        <taxon>Eukaryota</taxon>
        <taxon>Viridiplantae</taxon>
        <taxon>Chlorophyta</taxon>
        <taxon>Chloropicophyceae</taxon>
        <taxon>Chloropicales</taxon>
        <taxon>Chloropicaceae</taxon>
        <taxon>Chloropicon</taxon>
    </lineage>
</organism>
<evidence type="ECO:0000256" key="6">
    <source>
        <dbReference type="ARBA" id="ARBA00023136"/>
    </source>
</evidence>
<dbReference type="GO" id="GO:0005886">
    <property type="term" value="C:plasma membrane"/>
    <property type="evidence" value="ECO:0007669"/>
    <property type="project" value="TreeGrafter"/>
</dbReference>
<accession>A0A5B8MTT2</accession>
<keyword evidence="4 7" id="KW-0187">Copper transport</keyword>
<dbReference type="Pfam" id="PF04145">
    <property type="entry name" value="Ctr"/>
    <property type="match status" value="2"/>
</dbReference>
<keyword evidence="6 7" id="KW-0472">Membrane</keyword>
<keyword evidence="9" id="KW-1185">Reference proteome</keyword>
<evidence type="ECO:0000256" key="4">
    <source>
        <dbReference type="ARBA" id="ARBA00022796"/>
    </source>
</evidence>
<dbReference type="EMBL" id="CP031042">
    <property type="protein sequence ID" value="QDZ22850.1"/>
    <property type="molecule type" value="Genomic_DNA"/>
</dbReference>
<comment type="subcellular location">
    <subcellularLocation>
        <location evidence="1 7">Membrane</location>
        <topology evidence="1 7">Multi-pass membrane protein</topology>
    </subcellularLocation>
</comment>
<dbReference type="GO" id="GO:0005375">
    <property type="term" value="F:copper ion transmembrane transporter activity"/>
    <property type="evidence" value="ECO:0007669"/>
    <property type="project" value="UniProtKB-UniRule"/>
</dbReference>
<dbReference type="AlphaFoldDB" id="A0A5B8MTT2"/>
<dbReference type="InterPro" id="IPR007274">
    <property type="entry name" value="Cop_transporter"/>
</dbReference>
<keyword evidence="7" id="KW-0406">Ion transport</keyword>
<evidence type="ECO:0000256" key="1">
    <source>
        <dbReference type="ARBA" id="ARBA00004141"/>
    </source>
</evidence>
<evidence type="ECO:0000256" key="5">
    <source>
        <dbReference type="ARBA" id="ARBA00022989"/>
    </source>
</evidence>
<feature type="transmembrane region" description="Helical" evidence="7">
    <location>
        <begin position="81"/>
        <end position="103"/>
    </location>
</feature>
<protein>
    <recommendedName>
        <fullName evidence="7">Copper transport protein</fullName>
    </recommendedName>
</protein>
<dbReference type="OrthoDB" id="73901at2759"/>
<keyword evidence="7" id="KW-0813">Transport</keyword>
<proteinExistence type="inferred from homology"/>
<dbReference type="PANTHER" id="PTHR12483">
    <property type="entry name" value="SOLUTE CARRIER FAMILY 31 COPPER TRANSPORTERS"/>
    <property type="match status" value="1"/>
</dbReference>
<keyword evidence="7" id="KW-0186">Copper</keyword>
<evidence type="ECO:0000256" key="7">
    <source>
        <dbReference type="RuleBase" id="RU367022"/>
    </source>
</evidence>
<dbReference type="STRING" id="1764295.A0A5B8MTT2"/>
<evidence type="ECO:0000313" key="9">
    <source>
        <dbReference type="Proteomes" id="UP000316726"/>
    </source>
</evidence>
<dbReference type="Proteomes" id="UP000316726">
    <property type="component" value="Chromosome 9"/>
</dbReference>
<evidence type="ECO:0000256" key="2">
    <source>
        <dbReference type="ARBA" id="ARBA00006921"/>
    </source>
</evidence>
<feature type="transmembrane region" description="Helical" evidence="7">
    <location>
        <begin position="110"/>
        <end position="129"/>
    </location>
</feature>
<sequence>MNKNMTMAMMPMYFTNSYKTTLWFKEWRSESRMDYYFMLFVVTVLGFALEALQSVRRDLDNKRGHHYEELLDVQAENREHYMKLVRAASAFLYFLSLLLGYLLMLAAMTFNVGLFLSVIVGMTLGFYFLRTKEGGTTGAAQGVVEGNHCGLS</sequence>
<keyword evidence="5 7" id="KW-1133">Transmembrane helix</keyword>
<comment type="similarity">
    <text evidence="2 7">Belongs to the copper transporter (Ctr) (TC 1.A.56) family. SLC31A subfamily.</text>
</comment>